<reference evidence="3 4" key="1">
    <citation type="submission" date="2024-03" db="EMBL/GenBank/DDBJ databases">
        <authorList>
            <person name="Martinez-Hernandez J."/>
        </authorList>
    </citation>
    <scope>NUCLEOTIDE SEQUENCE [LARGE SCALE GENOMIC DNA]</scope>
</reference>
<keyword evidence="2" id="KW-0732">Signal</keyword>
<dbReference type="EMBL" id="CAXHTB010000010">
    <property type="protein sequence ID" value="CAL0314485.1"/>
    <property type="molecule type" value="Genomic_DNA"/>
</dbReference>
<organism evidence="3 4">
    <name type="scientific">Lupinus luteus</name>
    <name type="common">European yellow lupine</name>
    <dbReference type="NCBI Taxonomy" id="3873"/>
    <lineage>
        <taxon>Eukaryota</taxon>
        <taxon>Viridiplantae</taxon>
        <taxon>Streptophyta</taxon>
        <taxon>Embryophyta</taxon>
        <taxon>Tracheophyta</taxon>
        <taxon>Spermatophyta</taxon>
        <taxon>Magnoliopsida</taxon>
        <taxon>eudicotyledons</taxon>
        <taxon>Gunneridae</taxon>
        <taxon>Pentapetalae</taxon>
        <taxon>rosids</taxon>
        <taxon>fabids</taxon>
        <taxon>Fabales</taxon>
        <taxon>Fabaceae</taxon>
        <taxon>Papilionoideae</taxon>
        <taxon>50 kb inversion clade</taxon>
        <taxon>genistoids sensu lato</taxon>
        <taxon>core genistoids</taxon>
        <taxon>Genisteae</taxon>
        <taxon>Lupinus</taxon>
    </lineage>
</organism>
<dbReference type="PRINTS" id="PR00449">
    <property type="entry name" value="RASTRNSFRMNG"/>
</dbReference>
<keyword evidence="4" id="KW-1185">Reference proteome</keyword>
<dbReference type="InterPro" id="IPR001806">
    <property type="entry name" value="Small_GTPase"/>
</dbReference>
<evidence type="ECO:0000256" key="1">
    <source>
        <dbReference type="SAM" id="Coils"/>
    </source>
</evidence>
<dbReference type="SMART" id="SM00175">
    <property type="entry name" value="RAB"/>
    <property type="match status" value="1"/>
</dbReference>
<sequence>MGHHHYHILFIILLSFSLRSESWGWFSSSKETPSSHSSSPNKNTFRGSAAEFSIEAFHDSRGMKLVENAKKKLVASNSCWQNSYQHLFAGCSEILGDNEKRSRLAWHLSDCFQKDSGRSPFAHCDPKSSMAKCLTTLDELSHKVYLEFYLETNSICHQLQAYVFKHETERLVTELKSSSQYVEDKLDSMDEKSEHILQSSIKVHDSLTSIDILSQHVAQTTQNVENHVGVVLRHSESVYEQTKKIAVSQSQLKEGQEGMKKNLEEGVAMLKDSYNYLGQEIEKLRDEAIEIEKEVIKVGDTMSTKMESLHDKAEDIGNMAGISLDKQQQIIDGQSMALKGLSSLSEIQSKAIEESRKTLQNFAEYGHRQHEELLQRQKQIQGLHNNLMENSKSILSSQETFESKQASMLLALDKLFALHNAMLLESRWIPELKHYAPGVPIILVGTKLDLRDDKQFCIDHPGAVPITNAQGEELRKLINAPAYIECSSKTQENVKAVFDAAIRVVLQPPKQKKKKNKAQKACSIL</sequence>
<dbReference type="SUPFAM" id="SSF52540">
    <property type="entry name" value="P-loop containing nucleoside triphosphate hydrolases"/>
    <property type="match status" value="1"/>
</dbReference>
<dbReference type="GO" id="GO:0005525">
    <property type="term" value="F:GTP binding"/>
    <property type="evidence" value="ECO:0007669"/>
    <property type="project" value="InterPro"/>
</dbReference>
<comment type="caution">
    <text evidence="3">The sequence shown here is derived from an EMBL/GenBank/DDBJ whole genome shotgun (WGS) entry which is preliminary data.</text>
</comment>
<feature type="coiled-coil region" evidence="1">
    <location>
        <begin position="267"/>
        <end position="294"/>
    </location>
</feature>
<accession>A0AAV1WYN2</accession>
<name>A0AAV1WYN2_LUPLU</name>
<dbReference type="PANTHER" id="PTHR33538">
    <property type="entry name" value="PROTEIN GAMETE EXPRESSED 1"/>
    <property type="match status" value="1"/>
</dbReference>
<dbReference type="AlphaFoldDB" id="A0AAV1WYN2"/>
<dbReference type="InterPro" id="IPR027417">
    <property type="entry name" value="P-loop_NTPase"/>
</dbReference>
<dbReference type="Gene3D" id="3.40.50.300">
    <property type="entry name" value="P-loop containing nucleotide triphosphate hydrolases"/>
    <property type="match status" value="1"/>
</dbReference>
<evidence type="ECO:0000256" key="2">
    <source>
        <dbReference type="SAM" id="SignalP"/>
    </source>
</evidence>
<proteinExistence type="predicted"/>
<dbReference type="SMART" id="SM00174">
    <property type="entry name" value="RHO"/>
    <property type="match status" value="1"/>
</dbReference>
<dbReference type="GO" id="GO:0003924">
    <property type="term" value="F:GTPase activity"/>
    <property type="evidence" value="ECO:0007669"/>
    <property type="project" value="InterPro"/>
</dbReference>
<dbReference type="Pfam" id="PF00071">
    <property type="entry name" value="Ras"/>
    <property type="match status" value="1"/>
</dbReference>
<evidence type="ECO:0000313" key="4">
    <source>
        <dbReference type="Proteomes" id="UP001497480"/>
    </source>
</evidence>
<dbReference type="PANTHER" id="PTHR33538:SF2">
    <property type="entry name" value="PROTEIN GAMETE EXPRESSED 1"/>
    <property type="match status" value="1"/>
</dbReference>
<protein>
    <submittedName>
        <fullName evidence="3">Uncharacterized protein</fullName>
    </submittedName>
</protein>
<dbReference type="PROSITE" id="PS51420">
    <property type="entry name" value="RHO"/>
    <property type="match status" value="1"/>
</dbReference>
<dbReference type="Proteomes" id="UP001497480">
    <property type="component" value="Unassembled WGS sequence"/>
</dbReference>
<gene>
    <name evidence="3" type="ORF">LLUT_LOCUS15545</name>
</gene>
<feature type="signal peptide" evidence="2">
    <location>
        <begin position="1"/>
        <end position="24"/>
    </location>
</feature>
<keyword evidence="1" id="KW-0175">Coiled coil</keyword>
<feature type="chain" id="PRO_5043751898" evidence="2">
    <location>
        <begin position="25"/>
        <end position="525"/>
    </location>
</feature>
<dbReference type="InterPro" id="IPR040346">
    <property type="entry name" value="GEX1/Brambleberry"/>
</dbReference>
<evidence type="ECO:0000313" key="3">
    <source>
        <dbReference type="EMBL" id="CAL0314485.1"/>
    </source>
</evidence>